<proteinExistence type="predicted"/>
<dbReference type="EnsemblPlants" id="KRH10482">
    <property type="protein sequence ID" value="KRH10482"/>
    <property type="gene ID" value="GLYMA_15G050000"/>
</dbReference>
<dbReference type="AlphaFoldDB" id="A0A0R0G3E1"/>
<keyword evidence="4" id="KW-1185">Reference proteome</keyword>
<feature type="compositionally biased region" description="Basic and acidic residues" evidence="1">
    <location>
        <begin position="31"/>
        <end position="49"/>
    </location>
</feature>
<accession>A0A0R0G3E1</accession>
<reference evidence="2" key="3">
    <citation type="submission" date="2018-07" db="EMBL/GenBank/DDBJ databases">
        <title>WGS assembly of Glycine max.</title>
        <authorList>
            <person name="Schmutz J."/>
            <person name="Cannon S."/>
            <person name="Schlueter J."/>
            <person name="Ma J."/>
            <person name="Mitros T."/>
            <person name="Nelson W."/>
            <person name="Hyten D."/>
            <person name="Song Q."/>
            <person name="Thelen J."/>
            <person name="Cheng J."/>
            <person name="Xu D."/>
            <person name="Hellsten U."/>
            <person name="May G."/>
            <person name="Yu Y."/>
            <person name="Sakurai T."/>
            <person name="Umezawa T."/>
            <person name="Bhattacharyya M."/>
            <person name="Sandhu D."/>
            <person name="Valliyodan B."/>
            <person name="Lindquist E."/>
            <person name="Peto M."/>
            <person name="Grant D."/>
            <person name="Shu S."/>
            <person name="Goodstein D."/>
            <person name="Barry K."/>
            <person name="Futrell-Griggs M."/>
            <person name="Abernathy B."/>
            <person name="Du J."/>
            <person name="Tian Z."/>
            <person name="Zhu L."/>
            <person name="Gill N."/>
            <person name="Joshi T."/>
            <person name="Libault M."/>
            <person name="Sethuraman A."/>
            <person name="Zhang X."/>
            <person name="Shinozaki K."/>
            <person name="Nguyen H."/>
            <person name="Wing R."/>
            <person name="Cregan P."/>
            <person name="Specht J."/>
            <person name="Grimwood J."/>
            <person name="Rokhsar D."/>
            <person name="Stacey G."/>
            <person name="Shoemaker R."/>
            <person name="Jackson S."/>
        </authorList>
    </citation>
    <scope>NUCLEOTIDE SEQUENCE</scope>
    <source>
        <tissue evidence="2">Callus</tissue>
    </source>
</reference>
<evidence type="ECO:0000313" key="2">
    <source>
        <dbReference type="EMBL" id="KRH10482.1"/>
    </source>
</evidence>
<reference evidence="2 3" key="1">
    <citation type="journal article" date="2010" name="Nature">
        <title>Genome sequence of the palaeopolyploid soybean.</title>
        <authorList>
            <person name="Schmutz J."/>
            <person name="Cannon S.B."/>
            <person name="Schlueter J."/>
            <person name="Ma J."/>
            <person name="Mitros T."/>
            <person name="Nelson W."/>
            <person name="Hyten D.L."/>
            <person name="Song Q."/>
            <person name="Thelen J.J."/>
            <person name="Cheng J."/>
            <person name="Xu D."/>
            <person name="Hellsten U."/>
            <person name="May G.D."/>
            <person name="Yu Y."/>
            <person name="Sakurai T."/>
            <person name="Umezawa T."/>
            <person name="Bhattacharyya M.K."/>
            <person name="Sandhu D."/>
            <person name="Valliyodan B."/>
            <person name="Lindquist E."/>
            <person name="Peto M."/>
            <person name="Grant D."/>
            <person name="Shu S."/>
            <person name="Goodstein D."/>
            <person name="Barry K."/>
            <person name="Futrell-Griggs M."/>
            <person name="Abernathy B."/>
            <person name="Du J."/>
            <person name="Tian Z."/>
            <person name="Zhu L."/>
            <person name="Gill N."/>
            <person name="Joshi T."/>
            <person name="Libault M."/>
            <person name="Sethuraman A."/>
            <person name="Zhang X.-C."/>
            <person name="Shinozaki K."/>
            <person name="Nguyen H.T."/>
            <person name="Wing R.A."/>
            <person name="Cregan P."/>
            <person name="Specht J."/>
            <person name="Grimwood J."/>
            <person name="Rokhsar D."/>
            <person name="Stacey G."/>
            <person name="Shoemaker R.C."/>
            <person name="Jackson S.A."/>
        </authorList>
    </citation>
    <scope>NUCLEOTIDE SEQUENCE [LARGE SCALE GENOMIC DNA]</scope>
    <source>
        <strain evidence="3">cv. Williams 82</strain>
        <tissue evidence="2">Callus</tissue>
    </source>
</reference>
<name>A0A0R0G3E1_SOYBN</name>
<evidence type="ECO:0000313" key="4">
    <source>
        <dbReference type="Proteomes" id="UP000008827"/>
    </source>
</evidence>
<feature type="compositionally biased region" description="Polar residues" evidence="1">
    <location>
        <begin position="55"/>
        <end position="64"/>
    </location>
</feature>
<dbReference type="EMBL" id="CM000848">
    <property type="protein sequence ID" value="KRH10482.1"/>
    <property type="molecule type" value="Genomic_DNA"/>
</dbReference>
<dbReference type="Gramene" id="KRH10482">
    <property type="protein sequence ID" value="KRH10482"/>
    <property type="gene ID" value="GLYMA_15G050000"/>
</dbReference>
<evidence type="ECO:0000313" key="3">
    <source>
        <dbReference type="EnsemblPlants" id="KRH10482"/>
    </source>
</evidence>
<evidence type="ECO:0000256" key="1">
    <source>
        <dbReference type="SAM" id="MobiDB-lite"/>
    </source>
</evidence>
<protein>
    <recommendedName>
        <fullName evidence="5">EKN</fullName>
    </recommendedName>
</protein>
<dbReference type="Proteomes" id="UP000008827">
    <property type="component" value="Chromosome 15"/>
</dbReference>
<gene>
    <name evidence="2" type="ORF">GLYMA_15G050000</name>
</gene>
<dbReference type="PaxDb" id="3847-GLYMA15G05551.1"/>
<organism evidence="2">
    <name type="scientific">Glycine max</name>
    <name type="common">Soybean</name>
    <name type="synonym">Glycine hispida</name>
    <dbReference type="NCBI Taxonomy" id="3847"/>
    <lineage>
        <taxon>Eukaryota</taxon>
        <taxon>Viridiplantae</taxon>
        <taxon>Streptophyta</taxon>
        <taxon>Embryophyta</taxon>
        <taxon>Tracheophyta</taxon>
        <taxon>Spermatophyta</taxon>
        <taxon>Magnoliopsida</taxon>
        <taxon>eudicotyledons</taxon>
        <taxon>Gunneridae</taxon>
        <taxon>Pentapetalae</taxon>
        <taxon>rosids</taxon>
        <taxon>fabids</taxon>
        <taxon>Fabales</taxon>
        <taxon>Fabaceae</taxon>
        <taxon>Papilionoideae</taxon>
        <taxon>50 kb inversion clade</taxon>
        <taxon>NPAAA clade</taxon>
        <taxon>indigoferoid/millettioid clade</taxon>
        <taxon>Phaseoleae</taxon>
        <taxon>Glycine</taxon>
        <taxon>Glycine subgen. Soja</taxon>
    </lineage>
</organism>
<sequence>MGNCASYPKTNEGEAPVPVPVPEPVAEEVKVEQQENKAEENVVEAKTEETPVASADNSLVTLLNEQLEAKEVKAEAPKEEKAQAEDAKPETNEEKPAAKAEN</sequence>
<feature type="region of interest" description="Disordered" evidence="1">
    <location>
        <begin position="31"/>
        <end position="102"/>
    </location>
</feature>
<reference evidence="3" key="2">
    <citation type="submission" date="2018-02" db="UniProtKB">
        <authorList>
            <consortium name="EnsemblPlants"/>
        </authorList>
    </citation>
    <scope>IDENTIFICATION</scope>
    <source>
        <strain evidence="3">Williams 82</strain>
    </source>
</reference>
<feature type="compositionally biased region" description="Basic and acidic residues" evidence="1">
    <location>
        <begin position="67"/>
        <end position="102"/>
    </location>
</feature>
<dbReference type="SMR" id="A0A0R0G3E1"/>
<feature type="region of interest" description="Disordered" evidence="1">
    <location>
        <begin position="1"/>
        <end position="20"/>
    </location>
</feature>
<dbReference type="InParanoid" id="A0A0R0G3E1"/>
<evidence type="ECO:0008006" key="5">
    <source>
        <dbReference type="Google" id="ProtNLM"/>
    </source>
</evidence>